<keyword evidence="7" id="KW-0175">Coiled coil</keyword>
<sequence length="689" mass="76058">MAASSEATHKALQAVAQGTRWTYSLLWQLCPHQGALVWAEGHYNGAIKTRKTVKPGGDDEADEDEDEEVVGPAGSSRAARRRSKQLRELYESLAREAAAATATGGGGGGGGGSTSSGSGAPATTRRPCASLAPEDLAETEWFYLMCASYCFPPGLGLRTQTNLCVDFQISIIMQTVACIPVADGVLEIGTTEKVEEDIGLIQYARGLFMDQHGRHMVPTLSGHSTSNPITYIDDRPLKMKRETYIGYTNMHQQQNHNPEDKQTEVNGDDNDQFDMECASDLEANNEFRHATLNFVSNEQATPNAGSSELMHVEASDRARYACSSYVDEEIDLQLVCQNINAQTNRLQRQDGPAQWDLVYENLCNGYLDPSVAPNFLIFPFIPTAEDQAIPPENAHYAETVLRVLKYNVQQQTASSVKTYLALSNSSSFSRWNAKSPVDLQSMMVSECTPQRMLKAILLNVSSRQFQYREGQSPEARDGEGTSRTRRGHELSASHVLKERRRREKLNERFVVLRSLVPFVTKMDRASILGDTIEYLKQLRRRIQDLESRSQQIDTAMMLPPAASRETRGYFTRSSTGMRAGEARSVSCSSSSTAMSAPGTEVQVSIIESDALLELRCPHRDGLLLRVMQAMHRDLRLEVTSVQASSAGGVLLAELRAKASTPSRLVNEVHGRRSSIAEVKRAIHLILSSD</sequence>
<feature type="region of interest" description="Disordered" evidence="8">
    <location>
        <begin position="467"/>
        <end position="497"/>
    </location>
</feature>
<evidence type="ECO:0000256" key="3">
    <source>
        <dbReference type="ARBA" id="ARBA00023015"/>
    </source>
</evidence>
<evidence type="ECO:0000313" key="10">
    <source>
        <dbReference type="EMBL" id="GJN24887.1"/>
    </source>
</evidence>
<organism evidence="10 11">
    <name type="scientific">Eleusine coracana subsp. coracana</name>
    <dbReference type="NCBI Taxonomy" id="191504"/>
    <lineage>
        <taxon>Eukaryota</taxon>
        <taxon>Viridiplantae</taxon>
        <taxon>Streptophyta</taxon>
        <taxon>Embryophyta</taxon>
        <taxon>Tracheophyta</taxon>
        <taxon>Spermatophyta</taxon>
        <taxon>Magnoliopsida</taxon>
        <taxon>Liliopsida</taxon>
        <taxon>Poales</taxon>
        <taxon>Poaceae</taxon>
        <taxon>PACMAD clade</taxon>
        <taxon>Chloridoideae</taxon>
        <taxon>Cynodonteae</taxon>
        <taxon>Eleusininae</taxon>
        <taxon>Eleusine</taxon>
    </lineage>
</organism>
<dbReference type="Pfam" id="PF14215">
    <property type="entry name" value="bHLH-MYC_N"/>
    <property type="match status" value="1"/>
</dbReference>
<dbReference type="GO" id="GO:0005634">
    <property type="term" value="C:nucleus"/>
    <property type="evidence" value="ECO:0007669"/>
    <property type="project" value="UniProtKB-SubCell"/>
</dbReference>
<feature type="compositionally biased region" description="Acidic residues" evidence="8">
    <location>
        <begin position="58"/>
        <end position="69"/>
    </location>
</feature>
<evidence type="ECO:0000256" key="5">
    <source>
        <dbReference type="ARBA" id="ARBA00023163"/>
    </source>
</evidence>
<dbReference type="SMART" id="SM00353">
    <property type="entry name" value="HLH"/>
    <property type="match status" value="1"/>
</dbReference>
<comment type="subcellular location">
    <subcellularLocation>
        <location evidence="1">Nucleus</location>
    </subcellularLocation>
</comment>
<dbReference type="PROSITE" id="PS50888">
    <property type="entry name" value="BHLH"/>
    <property type="match status" value="1"/>
</dbReference>
<comment type="similarity">
    <text evidence="2">Belongs to the bHLH protein family.</text>
</comment>
<proteinExistence type="inferred from homology"/>
<feature type="domain" description="BHLH" evidence="9">
    <location>
        <begin position="489"/>
        <end position="538"/>
    </location>
</feature>
<keyword evidence="11" id="KW-1185">Reference proteome</keyword>
<evidence type="ECO:0000256" key="1">
    <source>
        <dbReference type="ARBA" id="ARBA00004123"/>
    </source>
</evidence>
<evidence type="ECO:0000256" key="2">
    <source>
        <dbReference type="ARBA" id="ARBA00005510"/>
    </source>
</evidence>
<feature type="compositionally biased region" description="Gly residues" evidence="8">
    <location>
        <begin position="103"/>
        <end position="114"/>
    </location>
</feature>
<dbReference type="InterPro" id="IPR054502">
    <property type="entry name" value="bHLH-TF_ACT-like_plant"/>
</dbReference>
<feature type="compositionally biased region" description="Basic and acidic residues" evidence="8">
    <location>
        <begin position="474"/>
        <end position="491"/>
    </location>
</feature>
<accession>A0AAV5EPY0</accession>
<feature type="coiled-coil region" evidence="7">
    <location>
        <begin position="528"/>
        <end position="555"/>
    </location>
</feature>
<dbReference type="PANTHER" id="PTHR46266:SF4">
    <property type="entry name" value="TRANSCRIPTION FACTOR TT8"/>
    <property type="match status" value="1"/>
</dbReference>
<protein>
    <recommendedName>
        <fullName evidence="9">BHLH domain-containing protein</fullName>
    </recommendedName>
</protein>
<evidence type="ECO:0000256" key="7">
    <source>
        <dbReference type="SAM" id="Coils"/>
    </source>
</evidence>
<gene>
    <name evidence="10" type="primary">gb12660</name>
    <name evidence="10" type="ORF">PR202_gb12660</name>
</gene>
<reference evidence="10" key="1">
    <citation type="journal article" date="2018" name="DNA Res.">
        <title>Multiple hybrid de novo genome assembly of finger millet, an orphan allotetraploid crop.</title>
        <authorList>
            <person name="Hatakeyama M."/>
            <person name="Aluri S."/>
            <person name="Balachadran M.T."/>
            <person name="Sivarajan S.R."/>
            <person name="Patrignani A."/>
            <person name="Gruter S."/>
            <person name="Poveda L."/>
            <person name="Shimizu-Inatsugi R."/>
            <person name="Baeten J."/>
            <person name="Francoijs K.J."/>
            <person name="Nataraja K.N."/>
            <person name="Reddy Y.A.N."/>
            <person name="Phadnis S."/>
            <person name="Ravikumar R.L."/>
            <person name="Schlapbach R."/>
            <person name="Sreeman S.M."/>
            <person name="Shimizu K.K."/>
        </authorList>
    </citation>
    <scope>NUCLEOTIDE SEQUENCE</scope>
</reference>
<evidence type="ECO:0000256" key="8">
    <source>
        <dbReference type="SAM" id="MobiDB-lite"/>
    </source>
</evidence>
<dbReference type="AlphaFoldDB" id="A0AAV5EPY0"/>
<evidence type="ECO:0000256" key="4">
    <source>
        <dbReference type="ARBA" id="ARBA00023159"/>
    </source>
</evidence>
<evidence type="ECO:0000313" key="11">
    <source>
        <dbReference type="Proteomes" id="UP001054889"/>
    </source>
</evidence>
<keyword evidence="5" id="KW-0804">Transcription</keyword>
<dbReference type="InterPro" id="IPR011598">
    <property type="entry name" value="bHLH_dom"/>
</dbReference>
<feature type="region of interest" description="Disordered" evidence="8">
    <location>
        <begin position="101"/>
        <end position="126"/>
    </location>
</feature>
<dbReference type="SUPFAM" id="SSF47459">
    <property type="entry name" value="HLH, helix-loop-helix DNA-binding domain"/>
    <property type="match status" value="1"/>
</dbReference>
<dbReference type="Pfam" id="PF00010">
    <property type="entry name" value="HLH"/>
    <property type="match status" value="1"/>
</dbReference>
<dbReference type="InterPro" id="IPR036638">
    <property type="entry name" value="HLH_DNA-bd_sf"/>
</dbReference>
<dbReference type="InterPro" id="IPR025610">
    <property type="entry name" value="MYC/MYB_N"/>
</dbReference>
<feature type="region of interest" description="Disordered" evidence="8">
    <location>
        <begin position="49"/>
        <end position="82"/>
    </location>
</feature>
<keyword evidence="4" id="KW-0010">Activator</keyword>
<keyword evidence="3" id="KW-0805">Transcription regulation</keyword>
<dbReference type="Gene3D" id="4.10.280.10">
    <property type="entry name" value="Helix-loop-helix DNA-binding domain"/>
    <property type="match status" value="1"/>
</dbReference>
<dbReference type="EMBL" id="BQKI01000077">
    <property type="protein sequence ID" value="GJN24887.1"/>
    <property type="molecule type" value="Genomic_DNA"/>
</dbReference>
<feature type="compositionally biased region" description="Low complexity" evidence="8">
    <location>
        <begin position="115"/>
        <end position="124"/>
    </location>
</feature>
<reference evidence="10" key="2">
    <citation type="submission" date="2021-12" db="EMBL/GenBank/DDBJ databases">
        <title>Resequencing data analysis of finger millet.</title>
        <authorList>
            <person name="Hatakeyama M."/>
            <person name="Aluri S."/>
            <person name="Balachadran M.T."/>
            <person name="Sivarajan S.R."/>
            <person name="Poveda L."/>
            <person name="Shimizu-Inatsugi R."/>
            <person name="Schlapbach R."/>
            <person name="Sreeman S.M."/>
            <person name="Shimizu K.K."/>
        </authorList>
    </citation>
    <scope>NUCLEOTIDE SEQUENCE</scope>
</reference>
<evidence type="ECO:0000259" key="9">
    <source>
        <dbReference type="PROSITE" id="PS50888"/>
    </source>
</evidence>
<dbReference type="PANTHER" id="PTHR46266">
    <property type="entry name" value="TRANSCRIPTION FACTOR TT8"/>
    <property type="match status" value="1"/>
</dbReference>
<dbReference type="Proteomes" id="UP001054889">
    <property type="component" value="Unassembled WGS sequence"/>
</dbReference>
<dbReference type="GO" id="GO:0046983">
    <property type="term" value="F:protein dimerization activity"/>
    <property type="evidence" value="ECO:0007669"/>
    <property type="project" value="InterPro"/>
</dbReference>
<name>A0AAV5EPY0_ELECO</name>
<dbReference type="Pfam" id="PF22754">
    <property type="entry name" value="bHLH-TF_ACT-like_plant"/>
    <property type="match status" value="1"/>
</dbReference>
<keyword evidence="6" id="KW-0539">Nucleus</keyword>
<comment type="caution">
    <text evidence="10">The sequence shown here is derived from an EMBL/GenBank/DDBJ whole genome shotgun (WGS) entry which is preliminary data.</text>
</comment>
<evidence type="ECO:0000256" key="6">
    <source>
        <dbReference type="ARBA" id="ARBA00023242"/>
    </source>
</evidence>